<keyword evidence="2" id="KW-0560">Oxidoreductase</keyword>
<evidence type="ECO:0000313" key="3">
    <source>
        <dbReference type="EMBL" id="GGJ86690.1"/>
    </source>
</evidence>
<dbReference type="PANTHER" id="PTHR11091">
    <property type="entry name" value="OXIDOREDUCTASE-RELATED"/>
    <property type="match status" value="1"/>
</dbReference>
<reference evidence="3" key="1">
    <citation type="journal article" date="2014" name="Int. J. Syst. Evol. Microbiol.">
        <title>Complete genome sequence of Corynebacterium casei LMG S-19264T (=DSM 44701T), isolated from a smear-ripened cheese.</title>
        <authorList>
            <consortium name="US DOE Joint Genome Institute (JGI-PGF)"/>
            <person name="Walter F."/>
            <person name="Albersmeier A."/>
            <person name="Kalinowski J."/>
            <person name="Ruckert C."/>
        </authorList>
    </citation>
    <scope>NUCLEOTIDE SEQUENCE</scope>
    <source>
        <strain evidence="3">JCM 30078</strain>
    </source>
</reference>
<dbReference type="InterPro" id="IPR043143">
    <property type="entry name" value="Mal/L-sulf/L-lact_DH-like_NADP"/>
</dbReference>
<accession>A0A917UUP1</accession>
<dbReference type="Gene3D" id="3.30.1370.60">
    <property type="entry name" value="Hypothetical oxidoreductase yiak, domain 2"/>
    <property type="match status" value="1"/>
</dbReference>
<comment type="caution">
    <text evidence="3">The sequence shown here is derived from an EMBL/GenBank/DDBJ whole genome shotgun (WGS) entry which is preliminary data.</text>
</comment>
<evidence type="ECO:0000313" key="4">
    <source>
        <dbReference type="Proteomes" id="UP000635983"/>
    </source>
</evidence>
<dbReference type="InterPro" id="IPR036111">
    <property type="entry name" value="Mal/L-sulfo/L-lacto_DH-like_sf"/>
</dbReference>
<sequence length="320" mass="34777">MAASLVQADLWGHQSHGVLRASWYFERLRTQVMQAVTEPIHIVDRESVMVLDGQDGVGQVLAALAMNEAITRAKRNGVATVTVRNANHFGTVMYYTKLAADAGCVAFMTCNGGPAMAPWGGYRDKVVGTNPWSIAAPLRDKPPMILDIANTGVARGKIYLAKQKHESIPEGWALNARGEPTTDPADAIAGIILPMAGHKGYGIGVMMDVFAGVLSGSRYLTDVNGPYHYDRKSGAGFFITVYDLEAFMPADEYYARTDDFLQKLKNVPLAQGVEKIYYPGELEAERDELHRSTGLQLPADTLTDLERIAGIAGLSSKLPF</sequence>
<dbReference type="Proteomes" id="UP000635983">
    <property type="component" value="Unassembled WGS sequence"/>
</dbReference>
<protein>
    <submittedName>
        <fullName evidence="3">Lactate dehydrogenase</fullName>
    </submittedName>
</protein>
<dbReference type="SUPFAM" id="SSF89733">
    <property type="entry name" value="L-sulfolactate dehydrogenase-like"/>
    <property type="match status" value="1"/>
</dbReference>
<gene>
    <name evidence="3" type="ORF">GCM10009304_10920</name>
</gene>
<comment type="similarity">
    <text evidence="1">Belongs to the LDH2/MDH2 oxidoreductase family.</text>
</comment>
<dbReference type="Gene3D" id="1.10.1530.10">
    <property type="match status" value="1"/>
</dbReference>
<dbReference type="PANTHER" id="PTHR11091:SF0">
    <property type="entry name" value="MALATE DEHYDROGENASE"/>
    <property type="match status" value="1"/>
</dbReference>
<proteinExistence type="inferred from homology"/>
<dbReference type="EMBL" id="BMPO01000002">
    <property type="protein sequence ID" value="GGJ86690.1"/>
    <property type="molecule type" value="Genomic_DNA"/>
</dbReference>
<reference evidence="3" key="2">
    <citation type="submission" date="2020-09" db="EMBL/GenBank/DDBJ databases">
        <authorList>
            <person name="Sun Q."/>
            <person name="Ohkuma M."/>
        </authorList>
    </citation>
    <scope>NUCLEOTIDE SEQUENCE</scope>
    <source>
        <strain evidence="3">JCM 30078</strain>
    </source>
</reference>
<evidence type="ECO:0000256" key="2">
    <source>
        <dbReference type="ARBA" id="ARBA00023002"/>
    </source>
</evidence>
<dbReference type="Pfam" id="PF02615">
    <property type="entry name" value="Ldh_2"/>
    <property type="match status" value="1"/>
</dbReference>
<dbReference type="InterPro" id="IPR043144">
    <property type="entry name" value="Mal/L-sulf/L-lact_DH-like_ah"/>
</dbReference>
<keyword evidence="4" id="KW-1185">Reference proteome</keyword>
<name>A0A917UUP1_9PSED</name>
<evidence type="ECO:0000256" key="1">
    <source>
        <dbReference type="ARBA" id="ARBA00006056"/>
    </source>
</evidence>
<dbReference type="InterPro" id="IPR003767">
    <property type="entry name" value="Malate/L-lactate_DH-like"/>
</dbReference>
<organism evidence="3 4">
    <name type="scientific">Pseudomonas matsuisoli</name>
    <dbReference type="NCBI Taxonomy" id="1515666"/>
    <lineage>
        <taxon>Bacteria</taxon>
        <taxon>Pseudomonadati</taxon>
        <taxon>Pseudomonadota</taxon>
        <taxon>Gammaproteobacteria</taxon>
        <taxon>Pseudomonadales</taxon>
        <taxon>Pseudomonadaceae</taxon>
        <taxon>Pseudomonas</taxon>
    </lineage>
</organism>
<dbReference type="AlphaFoldDB" id="A0A917UUP1"/>
<dbReference type="GO" id="GO:0016491">
    <property type="term" value="F:oxidoreductase activity"/>
    <property type="evidence" value="ECO:0007669"/>
    <property type="project" value="UniProtKB-KW"/>
</dbReference>